<name>A0ABT0CCK1_THEVL</name>
<dbReference type="Pfam" id="PF13103">
    <property type="entry name" value="TonB_2"/>
    <property type="match status" value="1"/>
</dbReference>
<dbReference type="Gene3D" id="3.30.1150.10">
    <property type="match status" value="1"/>
</dbReference>
<evidence type="ECO:0000313" key="2">
    <source>
        <dbReference type="EMBL" id="MCJ2543511.1"/>
    </source>
</evidence>
<dbReference type="RefSeq" id="WP_244350931.1">
    <property type="nucleotide sequence ID" value="NZ_JAFIRA010000029.1"/>
</dbReference>
<feature type="region of interest" description="Disordered" evidence="1">
    <location>
        <begin position="1"/>
        <end position="102"/>
    </location>
</feature>
<keyword evidence="3" id="KW-1185">Reference proteome</keyword>
<accession>A0ABT0CCK1</accession>
<feature type="compositionally biased region" description="Low complexity" evidence="1">
    <location>
        <begin position="315"/>
        <end position="331"/>
    </location>
</feature>
<feature type="region of interest" description="Disordered" evidence="1">
    <location>
        <begin position="205"/>
        <end position="249"/>
    </location>
</feature>
<feature type="region of interest" description="Disordered" evidence="1">
    <location>
        <begin position="298"/>
        <end position="403"/>
    </location>
</feature>
<feature type="compositionally biased region" description="Pro residues" evidence="1">
    <location>
        <begin position="219"/>
        <end position="235"/>
    </location>
</feature>
<dbReference type="Proteomes" id="UP000830835">
    <property type="component" value="Unassembled WGS sequence"/>
</dbReference>
<sequence length="508" mass="54886">MQTEERPGLEGSLPSGSSAAVEAPETSPVQPEGSHTAHSDDQETQDVARVGIPDELGEAPEGFPIALEGTTCTGSPAQQSWQAGDNYSKRSRSEEKRQQERRSLPWRLGLANLLSAGLHLLSIRLVGWQPGIPEEVEIISFQWVEVEAEPPPEPEFIAPISARASGTSDPRDPYLSARPSQVARSRDWFDFDVEAVSSSSSTVLPGARAQSFPHQAQPFIPPPADIPEVPSPPRSLTPQHQQQLESALENAVADQNWAEALQLTEKWLDTLSPTSQQREPLQAYQHHLHNLLSTPADVVEPATSPAPPVEPPNSPRASQPDASSSPSEAASPPEPLPQPHLLAQAEPRPILPPPTPDAPSQSEPKDSLSALLPAPESLFKSESQGSPNPKTEGPGPPSLDTAADLDWGDYLAQLQEKVRQHWMVQRAAGSYLTVVRIRLDREGSLRELRLQTPSEDPLLDAAILSAIQRSAPFAPLPEIYAGEELMLEIDVLSGSLEANPIADPNPKP</sequence>
<feature type="compositionally biased region" description="Low complexity" evidence="1">
    <location>
        <begin position="9"/>
        <end position="18"/>
    </location>
</feature>
<proteinExistence type="predicted"/>
<feature type="compositionally biased region" description="Polar residues" evidence="1">
    <location>
        <begin position="236"/>
        <end position="245"/>
    </location>
</feature>
<feature type="compositionally biased region" description="Polar residues" evidence="1">
    <location>
        <begin position="70"/>
        <end position="85"/>
    </location>
</feature>
<organism evidence="2 3">
    <name type="scientific">Thermostichus vulcanus str. 'Rupite'</name>
    <dbReference type="NCBI Taxonomy" id="2813851"/>
    <lineage>
        <taxon>Bacteria</taxon>
        <taxon>Bacillati</taxon>
        <taxon>Cyanobacteriota</taxon>
        <taxon>Cyanophyceae</taxon>
        <taxon>Thermostichales</taxon>
        <taxon>Thermostichaceae</taxon>
        <taxon>Thermostichus</taxon>
    </lineage>
</organism>
<feature type="compositionally biased region" description="Low complexity" evidence="1">
    <location>
        <begin position="367"/>
        <end position="378"/>
    </location>
</feature>
<evidence type="ECO:0000313" key="3">
    <source>
        <dbReference type="Proteomes" id="UP000830835"/>
    </source>
</evidence>
<evidence type="ECO:0000256" key="1">
    <source>
        <dbReference type="SAM" id="MobiDB-lite"/>
    </source>
</evidence>
<feature type="compositionally biased region" description="Basic and acidic residues" evidence="1">
    <location>
        <begin position="87"/>
        <end position="102"/>
    </location>
</feature>
<protein>
    <submittedName>
        <fullName evidence="2">TonB C-terminal domain-containing protein</fullName>
    </submittedName>
</protein>
<feature type="compositionally biased region" description="Polar residues" evidence="1">
    <location>
        <begin position="380"/>
        <end position="389"/>
    </location>
</feature>
<dbReference type="SUPFAM" id="SSF74653">
    <property type="entry name" value="TolA/TonB C-terminal domain"/>
    <property type="match status" value="1"/>
</dbReference>
<dbReference type="EMBL" id="JAFIRA010000029">
    <property type="protein sequence ID" value="MCJ2543511.1"/>
    <property type="molecule type" value="Genomic_DNA"/>
</dbReference>
<comment type="caution">
    <text evidence="2">The sequence shown here is derived from an EMBL/GenBank/DDBJ whole genome shotgun (WGS) entry which is preliminary data.</text>
</comment>
<feature type="compositionally biased region" description="Pro residues" evidence="1">
    <location>
        <begin position="304"/>
        <end position="314"/>
    </location>
</feature>
<reference evidence="2" key="1">
    <citation type="submission" date="2021-02" db="EMBL/GenBank/DDBJ databases">
        <title>The CRISPR/cas machinery reduction and long-range gene transfer in the hot spring cyanobacterium Synechococcus.</title>
        <authorList>
            <person name="Dvorak P."/>
            <person name="Jahodarova E."/>
            <person name="Hasler P."/>
            <person name="Poulickova A."/>
        </authorList>
    </citation>
    <scope>NUCLEOTIDE SEQUENCE</scope>
    <source>
        <strain evidence="2">Rupite</strain>
    </source>
</reference>
<gene>
    <name evidence="2" type="ORF">JX360_11410</name>
</gene>